<dbReference type="OrthoDB" id="9793906at2"/>
<comment type="function">
    <text evidence="1">Toxic component of a type II toxin-antitoxin (TA) system.</text>
</comment>
<dbReference type="GO" id="GO:0004521">
    <property type="term" value="F:RNA endonuclease activity"/>
    <property type="evidence" value="ECO:0007669"/>
    <property type="project" value="TreeGrafter"/>
</dbReference>
<dbReference type="Pfam" id="PF02452">
    <property type="entry name" value="PemK_toxin"/>
    <property type="match status" value="1"/>
</dbReference>
<keyword evidence="3" id="KW-1185">Reference proteome</keyword>
<evidence type="ECO:0000313" key="2">
    <source>
        <dbReference type="EMBL" id="SLM31189.1"/>
    </source>
</evidence>
<dbReference type="EMBL" id="FWEV01000202">
    <property type="protein sequence ID" value="SLM31189.1"/>
    <property type="molecule type" value="Genomic_DNA"/>
</dbReference>
<keyword evidence="1" id="KW-0540">Nuclease</keyword>
<name>A0A1W1HFC4_9BACT</name>
<dbReference type="STRING" id="1246637.MTBBW1_2800006"/>
<dbReference type="PANTHER" id="PTHR33988">
    <property type="entry name" value="ENDORIBONUCLEASE MAZF-RELATED"/>
    <property type="match status" value="1"/>
</dbReference>
<gene>
    <name evidence="2" type="ORF">MTBBW1_2800006</name>
</gene>
<organism evidence="2 3">
    <name type="scientific">Desulfamplus magnetovallimortis</name>
    <dbReference type="NCBI Taxonomy" id="1246637"/>
    <lineage>
        <taxon>Bacteria</taxon>
        <taxon>Pseudomonadati</taxon>
        <taxon>Thermodesulfobacteriota</taxon>
        <taxon>Desulfobacteria</taxon>
        <taxon>Desulfobacterales</taxon>
        <taxon>Desulfobacteraceae</taxon>
        <taxon>Desulfamplus</taxon>
    </lineage>
</organism>
<dbReference type="EC" id="3.1.-.-" evidence="1"/>
<dbReference type="Proteomes" id="UP000191931">
    <property type="component" value="Unassembled WGS sequence"/>
</dbReference>
<keyword evidence="1" id="KW-0378">Hydrolase</keyword>
<dbReference type="GO" id="GO:0003677">
    <property type="term" value="F:DNA binding"/>
    <property type="evidence" value="ECO:0007669"/>
    <property type="project" value="InterPro"/>
</dbReference>
<dbReference type="InterPro" id="IPR003477">
    <property type="entry name" value="PemK-like"/>
</dbReference>
<dbReference type="RefSeq" id="WP_080810061.1">
    <property type="nucleotide sequence ID" value="NZ_LT828582.1"/>
</dbReference>
<sequence>MTVHQYEIWVADLNPRVGTEPGKTRPVVILQTDFLNEISHPSTLICPITTNVKKEARILRVHIEKGVAGVHQSCDIMMDQIRAIDNKRLSKKIGRLPAQLIESLKENLMILFDIEIASTH</sequence>
<proteinExistence type="inferred from homology"/>
<dbReference type="GO" id="GO:0006402">
    <property type="term" value="P:mRNA catabolic process"/>
    <property type="evidence" value="ECO:0007669"/>
    <property type="project" value="TreeGrafter"/>
</dbReference>
<dbReference type="AlphaFoldDB" id="A0A1W1HFC4"/>
<comment type="similarity">
    <text evidence="1">Belongs to the PemK/MazF family.</text>
</comment>
<keyword evidence="1" id="KW-0255">Endonuclease</keyword>
<dbReference type="Gene3D" id="2.30.30.110">
    <property type="match status" value="1"/>
</dbReference>
<evidence type="ECO:0000256" key="1">
    <source>
        <dbReference type="PIRNR" id="PIRNR033490"/>
    </source>
</evidence>
<accession>A0A1W1HFC4</accession>
<dbReference type="InterPro" id="IPR011067">
    <property type="entry name" value="Plasmid_toxin/cell-grow_inhib"/>
</dbReference>
<dbReference type="GO" id="GO:0016787">
    <property type="term" value="F:hydrolase activity"/>
    <property type="evidence" value="ECO:0007669"/>
    <property type="project" value="UniProtKB-KW"/>
</dbReference>
<evidence type="ECO:0000313" key="3">
    <source>
        <dbReference type="Proteomes" id="UP000191931"/>
    </source>
</evidence>
<protein>
    <recommendedName>
        <fullName evidence="1">mRNA interferase</fullName>
        <ecNumber evidence="1">3.1.-.-</ecNumber>
    </recommendedName>
</protein>
<dbReference type="GO" id="GO:0016075">
    <property type="term" value="P:rRNA catabolic process"/>
    <property type="evidence" value="ECO:0007669"/>
    <property type="project" value="TreeGrafter"/>
</dbReference>
<dbReference type="PIRSF" id="PIRSF033490">
    <property type="entry name" value="MazF"/>
    <property type="match status" value="1"/>
</dbReference>
<reference evidence="2 3" key="1">
    <citation type="submission" date="2017-03" db="EMBL/GenBank/DDBJ databases">
        <authorList>
            <person name="Afonso C.L."/>
            <person name="Miller P.J."/>
            <person name="Scott M.A."/>
            <person name="Spackman E."/>
            <person name="Goraichik I."/>
            <person name="Dimitrov K.M."/>
            <person name="Suarez D.L."/>
            <person name="Swayne D.E."/>
        </authorList>
    </citation>
    <scope>NUCLEOTIDE SEQUENCE [LARGE SCALE GENOMIC DNA]</scope>
    <source>
        <strain evidence="2">PRJEB14757</strain>
    </source>
</reference>
<dbReference type="SUPFAM" id="SSF50118">
    <property type="entry name" value="Cell growth inhibitor/plasmid maintenance toxic component"/>
    <property type="match status" value="1"/>
</dbReference>
<dbReference type="PANTHER" id="PTHR33988:SF2">
    <property type="entry name" value="ENDORIBONUCLEASE MAZF"/>
    <property type="match status" value="1"/>
</dbReference>